<dbReference type="Gene3D" id="3.40.1050.10">
    <property type="entry name" value="Carbonic anhydrase"/>
    <property type="match status" value="1"/>
</dbReference>
<keyword evidence="4" id="KW-0456">Lyase</keyword>
<dbReference type="EC" id="4.2.1.1" evidence="2"/>
<dbReference type="InterPro" id="IPR015892">
    <property type="entry name" value="Carbonic_anhydrase_CS"/>
</dbReference>
<keyword evidence="6" id="KW-0479">Metal-binding</keyword>
<dbReference type="SUPFAM" id="SSF53056">
    <property type="entry name" value="beta-carbonic anhydrase, cab"/>
    <property type="match status" value="2"/>
</dbReference>
<evidence type="ECO:0000256" key="5">
    <source>
        <dbReference type="ARBA" id="ARBA00048348"/>
    </source>
</evidence>
<comment type="cofactor">
    <cofactor evidence="6">
        <name>Zn(2+)</name>
        <dbReference type="ChEBI" id="CHEBI:29105"/>
    </cofactor>
    <text evidence="6">Binds 1 zinc ion per subunit.</text>
</comment>
<feature type="binding site" evidence="6">
    <location>
        <position position="149"/>
    </location>
    <ligand>
        <name>Zn(2+)</name>
        <dbReference type="ChEBI" id="CHEBI:29105"/>
    </ligand>
</feature>
<dbReference type="EMBL" id="JACGCM010000816">
    <property type="protein sequence ID" value="KAF6165748.1"/>
    <property type="molecule type" value="Genomic_DNA"/>
</dbReference>
<dbReference type="GO" id="GO:0004089">
    <property type="term" value="F:carbonate dehydratase activity"/>
    <property type="evidence" value="ECO:0007669"/>
    <property type="project" value="UniProtKB-EC"/>
</dbReference>
<evidence type="ECO:0000256" key="1">
    <source>
        <dbReference type="ARBA" id="ARBA00006217"/>
    </source>
</evidence>
<feature type="binding site" evidence="6">
    <location>
        <position position="207"/>
    </location>
    <ligand>
        <name>Zn(2+)</name>
        <dbReference type="ChEBI" id="CHEBI:29105"/>
    </ligand>
</feature>
<comment type="similarity">
    <text evidence="1">Belongs to the beta-class carbonic anhydrase family.</text>
</comment>
<dbReference type="Proteomes" id="UP000541444">
    <property type="component" value="Unassembled WGS sequence"/>
</dbReference>
<dbReference type="InterPro" id="IPR024681">
    <property type="entry name" value="RuBisCO_ssu"/>
</dbReference>
<feature type="domain" description="Ribulose-1,5-bisphosphate carboxylase small subunit N-terminal" evidence="8">
    <location>
        <begin position="2"/>
        <end position="37"/>
    </location>
</feature>
<keyword evidence="3 6" id="KW-0862">Zinc</keyword>
<dbReference type="PROSITE" id="PS00704">
    <property type="entry name" value="PROK_CO2_ANHYDRASE_1"/>
    <property type="match status" value="1"/>
</dbReference>
<accession>A0A7J7NFU9</accession>
<evidence type="ECO:0000256" key="2">
    <source>
        <dbReference type="ARBA" id="ARBA00012925"/>
    </source>
</evidence>
<feature type="compositionally biased region" description="Polar residues" evidence="7">
    <location>
        <begin position="348"/>
        <end position="358"/>
    </location>
</feature>
<feature type="binding site" evidence="6">
    <location>
        <position position="210"/>
    </location>
    <ligand>
        <name>Zn(2+)</name>
        <dbReference type="ChEBI" id="CHEBI:29105"/>
    </ligand>
</feature>
<feature type="region of interest" description="Disordered" evidence="7">
    <location>
        <begin position="348"/>
        <end position="420"/>
    </location>
</feature>
<keyword evidence="10" id="KW-1185">Reference proteome</keyword>
<organism evidence="9 10">
    <name type="scientific">Kingdonia uniflora</name>
    <dbReference type="NCBI Taxonomy" id="39325"/>
    <lineage>
        <taxon>Eukaryota</taxon>
        <taxon>Viridiplantae</taxon>
        <taxon>Streptophyta</taxon>
        <taxon>Embryophyta</taxon>
        <taxon>Tracheophyta</taxon>
        <taxon>Spermatophyta</taxon>
        <taxon>Magnoliopsida</taxon>
        <taxon>Ranunculales</taxon>
        <taxon>Circaeasteraceae</taxon>
        <taxon>Kingdonia</taxon>
    </lineage>
</organism>
<evidence type="ECO:0000256" key="7">
    <source>
        <dbReference type="SAM" id="MobiDB-lite"/>
    </source>
</evidence>
<dbReference type="PANTHER" id="PTHR11002">
    <property type="entry name" value="CARBONIC ANHYDRASE"/>
    <property type="match status" value="1"/>
</dbReference>
<feature type="binding site" evidence="6">
    <location>
        <position position="147"/>
    </location>
    <ligand>
        <name>Zn(2+)</name>
        <dbReference type="ChEBI" id="CHEBI:29105"/>
    </ligand>
</feature>
<proteinExistence type="inferred from homology"/>
<dbReference type="GO" id="GO:0008270">
    <property type="term" value="F:zinc ion binding"/>
    <property type="evidence" value="ECO:0007669"/>
    <property type="project" value="InterPro"/>
</dbReference>
<evidence type="ECO:0000256" key="3">
    <source>
        <dbReference type="ARBA" id="ARBA00022833"/>
    </source>
</evidence>
<comment type="catalytic activity">
    <reaction evidence="5">
        <text>hydrogencarbonate + H(+) = CO2 + H2O</text>
        <dbReference type="Rhea" id="RHEA:10748"/>
        <dbReference type="ChEBI" id="CHEBI:15377"/>
        <dbReference type="ChEBI" id="CHEBI:15378"/>
        <dbReference type="ChEBI" id="CHEBI:16526"/>
        <dbReference type="ChEBI" id="CHEBI:17544"/>
        <dbReference type="EC" id="4.2.1.1"/>
    </reaction>
</comment>
<dbReference type="InterPro" id="IPR024680">
    <property type="entry name" value="RuBisCO_ssu_N"/>
</dbReference>
<dbReference type="OrthoDB" id="10248475at2759"/>
<reference evidence="9 10" key="1">
    <citation type="journal article" date="2020" name="IScience">
        <title>Genome Sequencing of the Endangered Kingdonia uniflora (Circaeasteraceae, Ranunculales) Reveals Potential Mechanisms of Evolutionary Specialization.</title>
        <authorList>
            <person name="Sun Y."/>
            <person name="Deng T."/>
            <person name="Zhang A."/>
            <person name="Moore M.J."/>
            <person name="Landis J.B."/>
            <person name="Lin N."/>
            <person name="Zhang H."/>
            <person name="Zhang X."/>
            <person name="Huang J."/>
            <person name="Zhang X."/>
            <person name="Sun H."/>
            <person name="Wang H."/>
        </authorList>
    </citation>
    <scope>NUCLEOTIDE SEQUENCE [LARGE SCALE GENOMIC DNA]</scope>
    <source>
        <strain evidence="9">TB1705</strain>
        <tissue evidence="9">Leaf</tissue>
    </source>
</reference>
<dbReference type="InterPro" id="IPR001765">
    <property type="entry name" value="Carbonic_anhydrase"/>
</dbReference>
<dbReference type="AlphaFoldDB" id="A0A7J7NFU9"/>
<evidence type="ECO:0000256" key="6">
    <source>
        <dbReference type="PIRSR" id="PIRSR601765-1"/>
    </source>
</evidence>
<evidence type="ECO:0000256" key="4">
    <source>
        <dbReference type="ARBA" id="ARBA00023239"/>
    </source>
</evidence>
<comment type="caution">
    <text evidence="9">The sequence shown here is derived from an EMBL/GenBank/DDBJ whole genome shotgun (WGS) entry which is preliminary data.</text>
</comment>
<sequence length="420" mass="46096">MASSIMSSAAVASINQASMVAPFSGLKSSSAFPVTRKLDLSSLPSNGGRVQCMKREEEKMGGSYENAIEGLKKLLSEKEDLKTVATAKIEQITTELQKVENGKVEFDPDEKLKNGFITFKREKYEKYPELYDQLTKGQSPKYMVFACSDSRVCPSHILDLQPGEAFIVRNIANMVPAFDKTRYAGAGAAIEYGVVHLKVEQIVVIGHSCCGGIKGLMACSDDGTTSTDFIEDWIKIGAPAKAKLRAELGEAEFINQIVQLEKVVKTRKDQAGVAINRQKKFLSENCQVVKVVAKKIERQIVELPVSHGQTDYNPDERLKRGFMEFKKEKFLKHPTVFGELAKGQSPKVLNSQLPTRSPSVHAIARKPHEPGKPTIRPTGSYQPRNPHGGGTQGGTRTLDQPLPHDASQEHKGPALVVGCF</sequence>
<dbReference type="InterPro" id="IPR036874">
    <property type="entry name" value="Carbonic_anhydrase_sf"/>
</dbReference>
<dbReference type="GO" id="GO:0015976">
    <property type="term" value="P:carbon utilization"/>
    <property type="evidence" value="ECO:0007669"/>
    <property type="project" value="InterPro"/>
</dbReference>
<gene>
    <name evidence="9" type="ORF">GIB67_012645</name>
</gene>
<dbReference type="Pfam" id="PF00484">
    <property type="entry name" value="Pro_CA"/>
    <property type="match status" value="1"/>
</dbReference>
<dbReference type="SMART" id="SM00947">
    <property type="entry name" value="Pro_CA"/>
    <property type="match status" value="1"/>
</dbReference>
<evidence type="ECO:0000313" key="9">
    <source>
        <dbReference type="EMBL" id="KAF6165748.1"/>
    </source>
</evidence>
<dbReference type="Pfam" id="PF12338">
    <property type="entry name" value="RbcS"/>
    <property type="match status" value="1"/>
</dbReference>
<evidence type="ECO:0000259" key="8">
    <source>
        <dbReference type="Pfam" id="PF12338"/>
    </source>
</evidence>
<name>A0A7J7NFU9_9MAGN</name>
<dbReference type="PRINTS" id="PR00152">
    <property type="entry name" value="RUBISCOSMALL"/>
</dbReference>
<evidence type="ECO:0000313" key="10">
    <source>
        <dbReference type="Proteomes" id="UP000541444"/>
    </source>
</evidence>
<dbReference type="PANTHER" id="PTHR11002:SF56">
    <property type="entry name" value="BETA CARBONIC ANHYDRASE 2, CHLOROPLASTIC"/>
    <property type="match status" value="1"/>
</dbReference>
<protein>
    <recommendedName>
        <fullName evidence="2">carbonic anhydrase</fullName>
        <ecNumber evidence="2">4.2.1.1</ecNumber>
    </recommendedName>
</protein>